<dbReference type="AlphaFoldDB" id="A0A2H9T7H7"/>
<sequence>MYKQLRMLIWAIFFIPLIATASPGQMSSTTQKQPEKTVTLMLEWFVNPDHGPIIIAQQKGYFKEEGLNVVIKEPADPRLPTKMLAANQVDIAVNYQPSMIHGVSQNLPIAWVGTLVAGPLDGLLVLDKGPIKTLADMKGKTIGLNIGGNEKAFLNRLFKPYGFGADDVKLVNVGWNLSSSLMSGQVDAVMGSYRNFELNQLALEGYKGRMFYYEENGIPPYDELIFIANKNHYDADKLRRFMTAIERGTQFITNHPQQAWELFRDYNPKQLNNPLNKKAWFDTIVHFAQRPTAMDKARYDRFSQFLKQHGSLTKELKTSQYMIDLYHH</sequence>
<name>A0A2H9T7H7_9ZZZZ</name>
<dbReference type="Gene3D" id="3.40.190.10">
    <property type="entry name" value="Periplasmic binding protein-like II"/>
    <property type="match status" value="2"/>
</dbReference>
<protein>
    <submittedName>
        <fullName evidence="2">Putative thiamine biosynthesis protein</fullName>
    </submittedName>
</protein>
<dbReference type="SUPFAM" id="SSF53850">
    <property type="entry name" value="Periplasmic binding protein-like II"/>
    <property type="match status" value="1"/>
</dbReference>
<dbReference type="InterPro" id="IPR015168">
    <property type="entry name" value="SsuA/THI5"/>
</dbReference>
<dbReference type="PANTHER" id="PTHR31528:SF3">
    <property type="entry name" value="THIAMINE BIOSYNTHESIS PROTEIN HI_0357-RELATED"/>
    <property type="match status" value="1"/>
</dbReference>
<dbReference type="PANTHER" id="PTHR31528">
    <property type="entry name" value="4-AMINO-5-HYDROXYMETHYL-2-METHYLPYRIMIDINE PHOSPHATE SYNTHASE THI11-RELATED"/>
    <property type="match status" value="1"/>
</dbReference>
<proteinExistence type="predicted"/>
<feature type="domain" description="SsuA/THI5-like" evidence="1">
    <location>
        <begin position="47"/>
        <end position="259"/>
    </location>
</feature>
<comment type="caution">
    <text evidence="2">The sequence shown here is derived from an EMBL/GenBank/DDBJ whole genome shotgun (WGS) entry which is preliminary data.</text>
</comment>
<dbReference type="Pfam" id="PF09084">
    <property type="entry name" value="NMT1"/>
    <property type="match status" value="1"/>
</dbReference>
<dbReference type="GO" id="GO:0009228">
    <property type="term" value="P:thiamine biosynthetic process"/>
    <property type="evidence" value="ECO:0007669"/>
    <property type="project" value="InterPro"/>
</dbReference>
<evidence type="ECO:0000259" key="1">
    <source>
        <dbReference type="Pfam" id="PF09084"/>
    </source>
</evidence>
<evidence type="ECO:0000313" key="2">
    <source>
        <dbReference type="EMBL" id="PJE79163.1"/>
    </source>
</evidence>
<gene>
    <name evidence="2" type="ORF">CI610_01858</name>
</gene>
<reference evidence="2" key="1">
    <citation type="journal article" date="2017" name="Appl. Environ. Microbiol.">
        <title>Molecular characterization of an Endozoicomonas-like organism causing infection in king scallop Pecten maximus L.</title>
        <authorList>
            <person name="Cano I."/>
            <person name="van Aerle R."/>
            <person name="Ross S."/>
            <person name="Verner-Jeffreys D.W."/>
            <person name="Paley R.K."/>
            <person name="Rimmer G."/>
            <person name="Ryder D."/>
            <person name="Hooper P."/>
            <person name="Stone D."/>
            <person name="Feist S.W."/>
        </authorList>
    </citation>
    <scope>NUCLEOTIDE SEQUENCE</scope>
</reference>
<organism evidence="2">
    <name type="scientific">invertebrate metagenome</name>
    <dbReference type="NCBI Taxonomy" id="1711999"/>
    <lineage>
        <taxon>unclassified sequences</taxon>
        <taxon>metagenomes</taxon>
        <taxon>organismal metagenomes</taxon>
    </lineage>
</organism>
<accession>A0A2H9T7H7</accession>
<dbReference type="InterPro" id="IPR027939">
    <property type="entry name" value="NMT1/THI5"/>
</dbReference>
<dbReference type="EMBL" id="NSIT01000090">
    <property type="protein sequence ID" value="PJE79163.1"/>
    <property type="molecule type" value="Genomic_DNA"/>
</dbReference>